<feature type="compositionally biased region" description="Basic and acidic residues" evidence="1">
    <location>
        <begin position="297"/>
        <end position="306"/>
    </location>
</feature>
<feature type="compositionally biased region" description="Low complexity" evidence="1">
    <location>
        <begin position="69"/>
        <end position="81"/>
    </location>
</feature>
<keyword evidence="3" id="KW-1185">Reference proteome</keyword>
<feature type="region of interest" description="Disordered" evidence="1">
    <location>
        <begin position="287"/>
        <end position="313"/>
    </location>
</feature>
<organism evidence="2 3">
    <name type="scientific">Owenia fusiformis</name>
    <name type="common">Polychaete worm</name>
    <dbReference type="NCBI Taxonomy" id="6347"/>
    <lineage>
        <taxon>Eukaryota</taxon>
        <taxon>Metazoa</taxon>
        <taxon>Spiralia</taxon>
        <taxon>Lophotrochozoa</taxon>
        <taxon>Annelida</taxon>
        <taxon>Polychaeta</taxon>
        <taxon>Sedentaria</taxon>
        <taxon>Canalipalpata</taxon>
        <taxon>Sabellida</taxon>
        <taxon>Oweniida</taxon>
        <taxon>Oweniidae</taxon>
        <taxon>Owenia</taxon>
    </lineage>
</organism>
<sequence>MDLVTNNTKSNTIGRTLNERAIDVMSTKRTLSPRTKQSLYGVYKSKGDLELNQYTDHKPERVADVLLRGLKPSSSGPSKSLTRAKSHNRGHQRRLITIITRLDRILVDNTAKIEADQIEVFKDFIKDNPQLEEKFNYLFRHNRIMARKLGIPMPRELPAEITVTPMFKQSNHKKTSDSRGDNALVADEKGITVESGNKKDESMIGERTSPNIAVNIKPKTMTSRKQTIDGTSNLTFPEDGLRRNYRRPQSEPLHKKNKYLEFDLSTSNMILNTMTVQNTDTEGMVTFNPTTSNLTPRHSDTLRKSNSENSTTKKPKYVKTTDLINTEFGFQKPRTYSLDGYINDKKERCEIDKEIELSAMRHIKAAQTPSLRYKGCKAQNSFTNLQQTLTPKTSDKNRNKNEITISKDSSKGLKLHKGTSISNGKNSGTDNVNLYRLPPLENGRKTQEGNSSDKRVRFEKVKVETS</sequence>
<reference evidence="2" key="1">
    <citation type="submission" date="2022-03" db="EMBL/GenBank/DDBJ databases">
        <authorList>
            <person name="Martin C."/>
        </authorList>
    </citation>
    <scope>NUCLEOTIDE SEQUENCE</scope>
</reference>
<evidence type="ECO:0000313" key="3">
    <source>
        <dbReference type="Proteomes" id="UP000749559"/>
    </source>
</evidence>
<feature type="compositionally biased region" description="Polar residues" evidence="1">
    <location>
        <begin position="419"/>
        <end position="432"/>
    </location>
</feature>
<evidence type="ECO:0000313" key="2">
    <source>
        <dbReference type="EMBL" id="CAH1782583.1"/>
    </source>
</evidence>
<accession>A0A8S4NNR6</accession>
<gene>
    <name evidence="2" type="ORF">OFUS_LOCUS9016</name>
</gene>
<feature type="compositionally biased region" description="Basic and acidic residues" evidence="1">
    <location>
        <begin position="442"/>
        <end position="466"/>
    </location>
</feature>
<dbReference type="Proteomes" id="UP000749559">
    <property type="component" value="Unassembled WGS sequence"/>
</dbReference>
<feature type="compositionally biased region" description="Basic residues" evidence="1">
    <location>
        <begin position="82"/>
        <end position="92"/>
    </location>
</feature>
<protein>
    <submittedName>
        <fullName evidence="2">Uncharacterized protein</fullName>
    </submittedName>
</protein>
<feature type="region of interest" description="Disordered" evidence="1">
    <location>
        <begin position="390"/>
        <end position="466"/>
    </location>
</feature>
<feature type="compositionally biased region" description="Polar residues" evidence="1">
    <location>
        <begin position="287"/>
        <end position="296"/>
    </location>
</feature>
<name>A0A8S4NNR6_OWEFU</name>
<proteinExistence type="predicted"/>
<evidence type="ECO:0000256" key="1">
    <source>
        <dbReference type="SAM" id="MobiDB-lite"/>
    </source>
</evidence>
<feature type="compositionally biased region" description="Polar residues" evidence="1">
    <location>
        <begin position="220"/>
        <end position="235"/>
    </location>
</feature>
<dbReference type="AlphaFoldDB" id="A0A8S4NNR6"/>
<feature type="region of interest" description="Disordered" evidence="1">
    <location>
        <begin position="69"/>
        <end position="92"/>
    </location>
</feature>
<comment type="caution">
    <text evidence="2">The sequence shown here is derived from an EMBL/GenBank/DDBJ whole genome shotgun (WGS) entry which is preliminary data.</text>
</comment>
<feature type="region of interest" description="Disordered" evidence="1">
    <location>
        <begin position="220"/>
        <end position="253"/>
    </location>
</feature>
<dbReference type="EMBL" id="CAIIXF020000005">
    <property type="protein sequence ID" value="CAH1782583.1"/>
    <property type="molecule type" value="Genomic_DNA"/>
</dbReference>